<dbReference type="GeneID" id="37064824"/>
<dbReference type="AlphaFoldDB" id="A0A317WS92"/>
<evidence type="ECO:0000256" key="1">
    <source>
        <dbReference type="SAM" id="MobiDB-lite"/>
    </source>
</evidence>
<accession>A0A317WS92</accession>
<dbReference type="RefSeq" id="XP_025401728.1">
    <property type="nucleotide sequence ID" value="XM_025542587.1"/>
</dbReference>
<dbReference type="Proteomes" id="UP000247233">
    <property type="component" value="Unassembled WGS sequence"/>
</dbReference>
<organism evidence="2 3">
    <name type="scientific">Aspergillus heteromorphus CBS 117.55</name>
    <dbReference type="NCBI Taxonomy" id="1448321"/>
    <lineage>
        <taxon>Eukaryota</taxon>
        <taxon>Fungi</taxon>
        <taxon>Dikarya</taxon>
        <taxon>Ascomycota</taxon>
        <taxon>Pezizomycotina</taxon>
        <taxon>Eurotiomycetes</taxon>
        <taxon>Eurotiomycetidae</taxon>
        <taxon>Eurotiales</taxon>
        <taxon>Aspergillaceae</taxon>
        <taxon>Aspergillus</taxon>
        <taxon>Aspergillus subgen. Circumdati</taxon>
    </lineage>
</organism>
<dbReference type="OrthoDB" id="4364733at2759"/>
<feature type="compositionally biased region" description="Basic and acidic residues" evidence="1">
    <location>
        <begin position="10"/>
        <end position="25"/>
    </location>
</feature>
<feature type="region of interest" description="Disordered" evidence="1">
    <location>
        <begin position="1"/>
        <end position="37"/>
    </location>
</feature>
<protein>
    <submittedName>
        <fullName evidence="2">Uncharacterized protein</fullName>
    </submittedName>
</protein>
<gene>
    <name evidence="2" type="ORF">BO70DRAFT_359664</name>
</gene>
<reference evidence="2 3" key="1">
    <citation type="submission" date="2016-12" db="EMBL/GenBank/DDBJ databases">
        <title>The genomes of Aspergillus section Nigri reveals drivers in fungal speciation.</title>
        <authorList>
            <consortium name="DOE Joint Genome Institute"/>
            <person name="Vesth T.C."/>
            <person name="Nybo J."/>
            <person name="Theobald S."/>
            <person name="Brandl J."/>
            <person name="Frisvad J.C."/>
            <person name="Nielsen K.F."/>
            <person name="Lyhne E.K."/>
            <person name="Kogle M.E."/>
            <person name="Kuo A."/>
            <person name="Riley R."/>
            <person name="Clum A."/>
            <person name="Nolan M."/>
            <person name="Lipzen A."/>
            <person name="Salamov A."/>
            <person name="Henrissat B."/>
            <person name="Wiebenga A."/>
            <person name="De Vries R.P."/>
            <person name="Grigoriev I.V."/>
            <person name="Mortensen U.H."/>
            <person name="Andersen M.R."/>
            <person name="Baker S.E."/>
        </authorList>
    </citation>
    <scope>NUCLEOTIDE SEQUENCE [LARGE SCALE GENOMIC DNA]</scope>
    <source>
        <strain evidence="2 3">CBS 117.55</strain>
    </source>
</reference>
<dbReference type="EMBL" id="MSFL01000005">
    <property type="protein sequence ID" value="PWY88192.1"/>
    <property type="molecule type" value="Genomic_DNA"/>
</dbReference>
<comment type="caution">
    <text evidence="2">The sequence shown here is derived from an EMBL/GenBank/DDBJ whole genome shotgun (WGS) entry which is preliminary data.</text>
</comment>
<name>A0A317WS92_9EURO</name>
<evidence type="ECO:0000313" key="2">
    <source>
        <dbReference type="EMBL" id="PWY88192.1"/>
    </source>
</evidence>
<dbReference type="VEuPathDB" id="FungiDB:BO70DRAFT_359664"/>
<evidence type="ECO:0000313" key="3">
    <source>
        <dbReference type="Proteomes" id="UP000247233"/>
    </source>
</evidence>
<proteinExistence type="predicted"/>
<sequence length="255" mass="28979">MSDLHANKRARVDSTGDAHPHRTQESDSDSDSDERIQASASAQILAGEKGRMIREHVDEVDEETLARIVVHAATVHPDIYALLGREVMKLRHEIANRIIDFPWQSGHVWRQMNSGEDGYSSWRDSKRAEEIVEDIQGIVSDIVDECGPYVHPQTRYNGLAVLRKMAKSIALASNSVAREIQDTFSWDPFLEEAMLSIVSAMPISERQVVCEHGGEKGLWPKLEELKNIANNHDVFERLWEVTDLLEEWRPSESEE</sequence>
<keyword evidence="3" id="KW-1185">Reference proteome</keyword>